<evidence type="ECO:0008006" key="3">
    <source>
        <dbReference type="Google" id="ProtNLM"/>
    </source>
</evidence>
<name>A0AAV5QVE1_9ASCO</name>
<organism evidence="1 2">
    <name type="scientific">Saccharomycopsis crataegensis</name>
    <dbReference type="NCBI Taxonomy" id="43959"/>
    <lineage>
        <taxon>Eukaryota</taxon>
        <taxon>Fungi</taxon>
        <taxon>Dikarya</taxon>
        <taxon>Ascomycota</taxon>
        <taxon>Saccharomycotina</taxon>
        <taxon>Saccharomycetes</taxon>
        <taxon>Saccharomycopsidaceae</taxon>
        <taxon>Saccharomycopsis</taxon>
    </lineage>
</organism>
<sequence length="848" mass="98210">MSHDQHPSRSYGFAPGNNGIVLTKHGRNFYSPQLFHKSLYFDKIVPVRIRDLVNSADLMKLYGPSALSLINQKIIIINNHPIRYVSITGRILGQYKKIFEEKYYDDEDSVKEPLYFLYLCDSSGTAISCVIPQYKFVGAGLHTDENANDGTLIKVVGMVNHFVNINSLGSTRSKEITTMEIEILAKKDSRSMLVELEEWKKTIQFRDSHLSKPWEVSMNDKQSDDEHYIDIDSLSIKNNVLVSKRANPQYAQGLNMKLLDISSYKYDDEILDIPPDSLALDREIHIKHRKIDSQSVELQEVIDILSQEYGNEVNVMETKIMESYQEKTTIDVPATAIEVIVSSGEDSDIEELPDDTDEVMQDSKSEIILSDSDDHLVIGDNELRGNVPIADELRENIPHINTKRKQRVRNSHTMKPSIDTTTIIIADEDEITETLPNPVKVIPHPPPPSPPPPFKHHFSSLSMENLQEILQLNNIAESLANNIFFVRSLIFDHQNIINRFTFAVEFIKFFINLKQNGKELSNMNHQQIDETKLGNLVGMFSIDLKIVYKHPIIFNFLTLLVLKINYIIVFNRDNNGSTDVLDIFERNESVNDQQKFSEVLDSLKSKDIAKLLNSKEFNLYKSKIFHNIRQEFTGKKLVRGYKIESEMARCRKRRQKVQNIYINFDKICTLHKVIIRELKRYLKESYTFYFEQVSELISLIIRSHGKSDDNEKIARILLTNKYLSTMETYKKNLTSDFIQKCLESLFQRRLEIPMVGNMVSQKSVKDGMIYILDQLIRFTIFETTILETFENDLIENFLKRSMYCGKDRDRDSKATIETTDDLKKVINFKKLRWSFGENSEGSYWMLSL</sequence>
<dbReference type="RefSeq" id="XP_064855560.1">
    <property type="nucleotide sequence ID" value="XM_064999488.1"/>
</dbReference>
<dbReference type="AlphaFoldDB" id="A0AAV5QVE1"/>
<gene>
    <name evidence="1" type="ORF">DASC09_059040</name>
</gene>
<proteinExistence type="predicted"/>
<dbReference type="Proteomes" id="UP001360560">
    <property type="component" value="Unassembled WGS sequence"/>
</dbReference>
<reference evidence="1 2" key="1">
    <citation type="journal article" date="2023" name="Elife">
        <title>Identification of key yeast species and microbe-microbe interactions impacting larval growth of Drosophila in the wild.</title>
        <authorList>
            <person name="Mure A."/>
            <person name="Sugiura Y."/>
            <person name="Maeda R."/>
            <person name="Honda K."/>
            <person name="Sakurai N."/>
            <person name="Takahashi Y."/>
            <person name="Watada M."/>
            <person name="Katoh T."/>
            <person name="Gotoh A."/>
            <person name="Gotoh Y."/>
            <person name="Taniguchi I."/>
            <person name="Nakamura K."/>
            <person name="Hayashi T."/>
            <person name="Katayama T."/>
            <person name="Uemura T."/>
            <person name="Hattori Y."/>
        </authorList>
    </citation>
    <scope>NUCLEOTIDE SEQUENCE [LARGE SCALE GENOMIC DNA]</scope>
    <source>
        <strain evidence="1 2">SC-9</strain>
    </source>
</reference>
<dbReference type="Gene3D" id="2.40.50.1040">
    <property type="match status" value="1"/>
</dbReference>
<accession>A0AAV5QVE1</accession>
<protein>
    <recommendedName>
        <fullName evidence="3">CST complex subunit Stn1 N-terminal domain-containing protein</fullName>
    </recommendedName>
</protein>
<evidence type="ECO:0000313" key="1">
    <source>
        <dbReference type="EMBL" id="GMM38565.1"/>
    </source>
</evidence>
<comment type="caution">
    <text evidence="1">The sequence shown here is derived from an EMBL/GenBank/DDBJ whole genome shotgun (WGS) entry which is preliminary data.</text>
</comment>
<dbReference type="EMBL" id="BTFZ01000020">
    <property type="protein sequence ID" value="GMM38565.1"/>
    <property type="molecule type" value="Genomic_DNA"/>
</dbReference>
<evidence type="ECO:0000313" key="2">
    <source>
        <dbReference type="Proteomes" id="UP001360560"/>
    </source>
</evidence>
<keyword evidence="2" id="KW-1185">Reference proteome</keyword>
<dbReference type="GeneID" id="90076553"/>